<dbReference type="PANTHER" id="PTHR10587:SF125">
    <property type="entry name" value="POLYSACCHARIDE DEACETYLASE YHEN-RELATED"/>
    <property type="match status" value="1"/>
</dbReference>
<dbReference type="InterPro" id="IPR050248">
    <property type="entry name" value="Polysacc_deacetylase_ArnD"/>
</dbReference>
<dbReference type="Gene3D" id="3.20.20.370">
    <property type="entry name" value="Glycoside hydrolase/deacetylase"/>
    <property type="match status" value="1"/>
</dbReference>
<dbReference type="GO" id="GO:0016810">
    <property type="term" value="F:hydrolase activity, acting on carbon-nitrogen (but not peptide) bonds"/>
    <property type="evidence" value="ECO:0007669"/>
    <property type="project" value="InterPro"/>
</dbReference>
<name>A0A5C1QG27_9SPIO</name>
<dbReference type="Pfam" id="PF01522">
    <property type="entry name" value="Polysacc_deac_1"/>
    <property type="match status" value="1"/>
</dbReference>
<sequence length="774" mass="89550">MEYQKVLFLYKKLADNRQDMRQKITLIIFMILPVLILHSQNRRLEFSEFDINKRNEIILTITNPSVSGMTYKTLVKGKAESLQSEAITIFPEKSFYFPLRNELMIYNQFGLFTYNGELQTWMEHDFIPSFSTGTPISPLSLKPLEMSPDGRYAVFIREVEDSASLILYDREMNVSLNITNQLKKEYIHEMVKWSPDSKYFIYRRGRELFYFSIDQYLSGRIPAESFRNLGFQDIQSIQWKSGNYLYILSDKLLYRVHSSEFFTRSFYSDPFRKGVVWSRIPVSFDPVFDRYSLDRDGKRLFLIKNGLEGMVIPLVDHQETSGFLQQEPMLFTKGYTRIVNQKWLSNGTLLLFLRNNKENRGRILFCKAGDTGFSELESGEITGLSANERGNQFAIFKDESVDLYSGLTMAKLQTFPLKNSLSFFWGRDFYYSTGMNSITSISKSSGEPQIIGLSQLERTGFDLSGDLYGLSDEQWYKYNESKNWIPQDSAVELRPSRQSTAKYRIYLEDIRGGWYSSSLKIRNMEGYSTLDFLPVYQKQDLQNLPVQQEKPTRGNPWFFDHGLSVESNEITLVLNAVDSSEGVLEILNILEKYGVEATIFINGDFIHANPVETRLIADSGHTVGSLFYTWFDMSDSSYNIDQEFLKKGMARNEDDYFIATGKELSLLWHTPHYFINSEILDASESLQYIYIGTDLPINDKDGRWDREHTYVSEAVNQAEALLSQVHPGAIIPFTLGKNPGQEESLVMLLPMVIEELIRQGYEFVDLSEMIKSSR</sequence>
<dbReference type="PROSITE" id="PS51677">
    <property type="entry name" value="NODB"/>
    <property type="match status" value="1"/>
</dbReference>
<proteinExistence type="predicted"/>
<dbReference type="CDD" id="cd10917">
    <property type="entry name" value="CE4_NodB_like_6s_7s"/>
    <property type="match status" value="1"/>
</dbReference>
<reference evidence="2 3" key="1">
    <citation type="submission" date="2019-02" db="EMBL/GenBank/DDBJ databases">
        <title>Complete Genome Sequence and Methylome Analysis of free living Spirochaetas.</title>
        <authorList>
            <person name="Fomenkov A."/>
            <person name="Dubinina G."/>
            <person name="Leshcheva N."/>
            <person name="Mikheeva N."/>
            <person name="Grabovich M."/>
            <person name="Vincze T."/>
            <person name="Roberts R.J."/>
        </authorList>
    </citation>
    <scope>NUCLEOTIDE SEQUENCE [LARGE SCALE GENOMIC DNA]</scope>
    <source>
        <strain evidence="2 3">K2</strain>
    </source>
</reference>
<feature type="domain" description="NodB homology" evidence="1">
    <location>
        <begin position="570"/>
        <end position="764"/>
    </location>
</feature>
<accession>A0A5C1QG27</accession>
<dbReference type="KEGG" id="ock:EXM22_03645"/>
<dbReference type="Proteomes" id="UP000324209">
    <property type="component" value="Chromosome"/>
</dbReference>
<dbReference type="AlphaFoldDB" id="A0A5C1QG27"/>
<dbReference type="InterPro" id="IPR011330">
    <property type="entry name" value="Glyco_hydro/deAcase_b/a-brl"/>
</dbReference>
<evidence type="ECO:0000313" key="3">
    <source>
        <dbReference type="Proteomes" id="UP000324209"/>
    </source>
</evidence>
<dbReference type="OrthoDB" id="9806342at2"/>
<evidence type="ECO:0000313" key="2">
    <source>
        <dbReference type="EMBL" id="QEN07123.1"/>
    </source>
</evidence>
<dbReference type="SUPFAM" id="SSF82171">
    <property type="entry name" value="DPP6 N-terminal domain-like"/>
    <property type="match status" value="1"/>
</dbReference>
<evidence type="ECO:0000259" key="1">
    <source>
        <dbReference type="PROSITE" id="PS51677"/>
    </source>
</evidence>
<dbReference type="InterPro" id="IPR002509">
    <property type="entry name" value="NODB_dom"/>
</dbReference>
<dbReference type="PANTHER" id="PTHR10587">
    <property type="entry name" value="GLYCOSYL TRANSFERASE-RELATED"/>
    <property type="match status" value="1"/>
</dbReference>
<protein>
    <recommendedName>
        <fullName evidence="1">NodB homology domain-containing protein</fullName>
    </recommendedName>
</protein>
<keyword evidence="3" id="KW-1185">Reference proteome</keyword>
<dbReference type="SUPFAM" id="SSF88713">
    <property type="entry name" value="Glycoside hydrolase/deacetylase"/>
    <property type="match status" value="1"/>
</dbReference>
<dbReference type="EMBL" id="CP036150">
    <property type="protein sequence ID" value="QEN07123.1"/>
    <property type="molecule type" value="Genomic_DNA"/>
</dbReference>
<dbReference type="GO" id="GO:0005975">
    <property type="term" value="P:carbohydrate metabolic process"/>
    <property type="evidence" value="ECO:0007669"/>
    <property type="project" value="InterPro"/>
</dbReference>
<organism evidence="2 3">
    <name type="scientific">Oceanispirochaeta crateris</name>
    <dbReference type="NCBI Taxonomy" id="2518645"/>
    <lineage>
        <taxon>Bacteria</taxon>
        <taxon>Pseudomonadati</taxon>
        <taxon>Spirochaetota</taxon>
        <taxon>Spirochaetia</taxon>
        <taxon>Spirochaetales</taxon>
        <taxon>Spirochaetaceae</taxon>
        <taxon>Oceanispirochaeta</taxon>
    </lineage>
</organism>
<gene>
    <name evidence="2" type="ORF">EXM22_03645</name>
</gene>